<evidence type="ECO:0000256" key="15">
    <source>
        <dbReference type="PROSITE-ProRule" id="PRU01356"/>
    </source>
</evidence>
<gene>
    <name evidence="19" type="ORF">FHL15_005783</name>
</gene>
<feature type="disulfide bond" evidence="15">
    <location>
        <begin position="40"/>
        <end position="47"/>
    </location>
</feature>
<dbReference type="PROSITE" id="PS52012">
    <property type="entry name" value="CFEM"/>
    <property type="match status" value="1"/>
</dbReference>
<comment type="caution">
    <text evidence="19">The sequence shown here is derived from an EMBL/GenBank/DDBJ whole genome shotgun (WGS) entry which is preliminary data.</text>
</comment>
<dbReference type="GO" id="GO:0005886">
    <property type="term" value="C:plasma membrane"/>
    <property type="evidence" value="ECO:0007669"/>
    <property type="project" value="UniProtKB-SubCell"/>
</dbReference>
<dbReference type="GO" id="GO:0098552">
    <property type="term" value="C:side of membrane"/>
    <property type="evidence" value="ECO:0007669"/>
    <property type="project" value="UniProtKB-KW"/>
</dbReference>
<evidence type="ECO:0000313" key="20">
    <source>
        <dbReference type="Proteomes" id="UP000319160"/>
    </source>
</evidence>
<keyword evidence="7" id="KW-0336">GPI-anchor</keyword>
<dbReference type="GO" id="GO:0046872">
    <property type="term" value="F:metal ion binding"/>
    <property type="evidence" value="ECO:0007669"/>
    <property type="project" value="UniProtKB-UniRule"/>
</dbReference>
<feature type="compositionally biased region" description="Low complexity" evidence="16">
    <location>
        <begin position="134"/>
        <end position="147"/>
    </location>
</feature>
<dbReference type="EMBL" id="VFLP01000030">
    <property type="protein sequence ID" value="TRX93204.1"/>
    <property type="molecule type" value="Genomic_DNA"/>
</dbReference>
<dbReference type="SMART" id="SM00747">
    <property type="entry name" value="CFEM"/>
    <property type="match status" value="1"/>
</dbReference>
<keyword evidence="9 17" id="KW-0732">Signal</keyword>
<evidence type="ECO:0000256" key="1">
    <source>
        <dbReference type="ARBA" id="ARBA00004609"/>
    </source>
</evidence>
<dbReference type="GO" id="GO:0005576">
    <property type="term" value="C:extracellular region"/>
    <property type="evidence" value="ECO:0007669"/>
    <property type="project" value="UniProtKB-SubCell"/>
</dbReference>
<keyword evidence="13" id="KW-0325">Glycoprotein</keyword>
<proteinExistence type="inferred from homology"/>
<evidence type="ECO:0000256" key="6">
    <source>
        <dbReference type="ARBA" id="ARBA00022617"/>
    </source>
</evidence>
<evidence type="ECO:0000256" key="3">
    <source>
        <dbReference type="ARBA" id="ARBA00010031"/>
    </source>
</evidence>
<evidence type="ECO:0000259" key="18">
    <source>
        <dbReference type="PROSITE" id="PS52012"/>
    </source>
</evidence>
<keyword evidence="5" id="KW-0964">Secreted</keyword>
<feature type="signal peptide" evidence="17">
    <location>
        <begin position="1"/>
        <end position="16"/>
    </location>
</feature>
<sequence length="197" mass="19437">MKYTVAALAFAAAVSAQSLSDVPACALPCIDDARTKDTTCGADDYKCICDNITKLQTDATSCVLSACGADTALNQVLPAVQKFCAAVESGGGATSEPSSTPSSTPTSEPTSMPTSESTASPTSEPTGYPTELPTSSQSTVTVTSQSSYPGTTSAPTNPGGNTTATTSPTQSIPTAGAAVAGSIGSFAMLVLGALAAF</sequence>
<dbReference type="InterPro" id="IPR008427">
    <property type="entry name" value="Extracellular_membr_CFEM_dom"/>
</dbReference>
<keyword evidence="10 15" id="KW-0408">Iron</keyword>
<keyword evidence="4" id="KW-1003">Cell membrane</keyword>
<feature type="region of interest" description="Disordered" evidence="16">
    <location>
        <begin position="90"/>
        <end position="170"/>
    </location>
</feature>
<accession>A0A553HZ30</accession>
<keyword evidence="8 15" id="KW-0479">Metal-binding</keyword>
<evidence type="ECO:0000256" key="8">
    <source>
        <dbReference type="ARBA" id="ARBA00022723"/>
    </source>
</evidence>
<evidence type="ECO:0000256" key="10">
    <source>
        <dbReference type="ARBA" id="ARBA00023004"/>
    </source>
</evidence>
<comment type="subcellular location">
    <subcellularLocation>
        <location evidence="1">Cell membrane</location>
        <topology evidence="1">Lipid-anchor</topology>
        <topology evidence="1">GPI-anchor</topology>
    </subcellularLocation>
    <subcellularLocation>
        <location evidence="2">Secreted</location>
    </subcellularLocation>
</comment>
<evidence type="ECO:0000313" key="19">
    <source>
        <dbReference type="EMBL" id="TRX93204.1"/>
    </source>
</evidence>
<dbReference type="OrthoDB" id="3767534at2759"/>
<evidence type="ECO:0000256" key="9">
    <source>
        <dbReference type="ARBA" id="ARBA00022729"/>
    </source>
</evidence>
<reference evidence="20" key="1">
    <citation type="submission" date="2019-06" db="EMBL/GenBank/DDBJ databases">
        <title>Draft genome sequence of the griseofulvin-producing fungus Xylaria cubensis strain G536.</title>
        <authorList>
            <person name="Mead M.E."/>
            <person name="Raja H.A."/>
            <person name="Steenwyk J.L."/>
            <person name="Knowles S.L."/>
            <person name="Oberlies N.H."/>
            <person name="Rokas A."/>
        </authorList>
    </citation>
    <scope>NUCLEOTIDE SEQUENCE [LARGE SCALE GENOMIC DNA]</scope>
    <source>
        <strain evidence="20">G536</strain>
    </source>
</reference>
<evidence type="ECO:0000256" key="17">
    <source>
        <dbReference type="SAM" id="SignalP"/>
    </source>
</evidence>
<keyword evidence="20" id="KW-1185">Reference proteome</keyword>
<feature type="compositionally biased region" description="Low complexity" evidence="16">
    <location>
        <begin position="154"/>
        <end position="170"/>
    </location>
</feature>
<feature type="binding site" description="axial binding residue" evidence="15">
    <location>
        <position position="44"/>
    </location>
    <ligand>
        <name>heme</name>
        <dbReference type="ChEBI" id="CHEBI:30413"/>
    </ligand>
    <ligandPart>
        <name>Fe</name>
        <dbReference type="ChEBI" id="CHEBI:18248"/>
    </ligandPart>
</feature>
<evidence type="ECO:0000256" key="5">
    <source>
        <dbReference type="ARBA" id="ARBA00022525"/>
    </source>
</evidence>
<comment type="caution">
    <text evidence="15">Lacks conserved residue(s) required for the propagation of feature annotation.</text>
</comment>
<dbReference type="PANTHER" id="PTHR37928:SF2">
    <property type="entry name" value="GPI ANCHORED CFEM DOMAIN PROTEIN (AFU_ORTHOLOGUE AFUA_6G10580)"/>
    <property type="match status" value="1"/>
</dbReference>
<dbReference type="PANTHER" id="PTHR37928">
    <property type="entry name" value="CFEM DOMAIN PROTEIN (AFU_ORTHOLOGUE AFUA_6G14090)"/>
    <property type="match status" value="1"/>
</dbReference>
<comment type="similarity">
    <text evidence="3">Belongs to the RBT5 family.</text>
</comment>
<evidence type="ECO:0000256" key="12">
    <source>
        <dbReference type="ARBA" id="ARBA00023157"/>
    </source>
</evidence>
<evidence type="ECO:0000256" key="11">
    <source>
        <dbReference type="ARBA" id="ARBA00023136"/>
    </source>
</evidence>
<dbReference type="InterPro" id="IPR051735">
    <property type="entry name" value="CFEM_domain"/>
</dbReference>
<evidence type="ECO:0000256" key="14">
    <source>
        <dbReference type="ARBA" id="ARBA00023288"/>
    </source>
</evidence>
<keyword evidence="12 15" id="KW-1015">Disulfide bond</keyword>
<evidence type="ECO:0000256" key="13">
    <source>
        <dbReference type="ARBA" id="ARBA00023180"/>
    </source>
</evidence>
<dbReference type="STRING" id="2512241.A0A553HZ30"/>
<protein>
    <recommendedName>
        <fullName evidence="18">CFEM domain-containing protein</fullName>
    </recommendedName>
</protein>
<dbReference type="AlphaFoldDB" id="A0A553HZ30"/>
<evidence type="ECO:0000256" key="16">
    <source>
        <dbReference type="SAM" id="MobiDB-lite"/>
    </source>
</evidence>
<organism evidence="19 20">
    <name type="scientific">Xylaria flabelliformis</name>
    <dbReference type="NCBI Taxonomy" id="2512241"/>
    <lineage>
        <taxon>Eukaryota</taxon>
        <taxon>Fungi</taxon>
        <taxon>Dikarya</taxon>
        <taxon>Ascomycota</taxon>
        <taxon>Pezizomycotina</taxon>
        <taxon>Sordariomycetes</taxon>
        <taxon>Xylariomycetidae</taxon>
        <taxon>Xylariales</taxon>
        <taxon>Xylariaceae</taxon>
        <taxon>Xylaria</taxon>
    </lineage>
</organism>
<feature type="domain" description="CFEM" evidence="18">
    <location>
        <begin position="1"/>
        <end position="111"/>
    </location>
</feature>
<keyword evidence="11" id="KW-0472">Membrane</keyword>
<evidence type="ECO:0000256" key="4">
    <source>
        <dbReference type="ARBA" id="ARBA00022475"/>
    </source>
</evidence>
<dbReference type="Proteomes" id="UP000319160">
    <property type="component" value="Unassembled WGS sequence"/>
</dbReference>
<dbReference type="Pfam" id="PF05730">
    <property type="entry name" value="CFEM"/>
    <property type="match status" value="1"/>
</dbReference>
<evidence type="ECO:0000256" key="2">
    <source>
        <dbReference type="ARBA" id="ARBA00004613"/>
    </source>
</evidence>
<name>A0A553HZ30_9PEZI</name>
<keyword evidence="14" id="KW-0449">Lipoprotein</keyword>
<keyword evidence="6 15" id="KW-0349">Heme</keyword>
<feature type="chain" id="PRO_5021974055" description="CFEM domain-containing protein" evidence="17">
    <location>
        <begin position="17"/>
        <end position="197"/>
    </location>
</feature>
<feature type="compositionally biased region" description="Low complexity" evidence="16">
    <location>
        <begin position="94"/>
        <end position="127"/>
    </location>
</feature>
<evidence type="ECO:0000256" key="7">
    <source>
        <dbReference type="ARBA" id="ARBA00022622"/>
    </source>
</evidence>